<dbReference type="PANTHER" id="PTHR11941">
    <property type="entry name" value="ENOYL-COA HYDRATASE-RELATED"/>
    <property type="match status" value="1"/>
</dbReference>
<dbReference type="InterPro" id="IPR029045">
    <property type="entry name" value="ClpP/crotonase-like_dom_sf"/>
</dbReference>
<dbReference type="EMBL" id="KN847317">
    <property type="protein sequence ID" value="KIW61715.1"/>
    <property type="molecule type" value="Genomic_DNA"/>
</dbReference>
<name>A0A0D2F406_9EURO</name>
<dbReference type="AlphaFoldDB" id="A0A0D2F406"/>
<accession>A0A0D2F406</accession>
<sequence>MARPSIQSNLRSFRSIRCTRSYSLISSKSLAVQDYPAPHTGVIRVLSLNKFETRNAISRNLLKDLRSEVVKIEGQSRDSCTPVRAAIIASALDNCFCAGADLKERLGFTRAESAAFLDSLRSTLRLIEDLPVPSIAAVSSVALGGGLELAMATSLRVFARTAVVGLPETRLGIIPGAGGTYRLGRLIGKSHAKDLILTGRRVDADEAFRLGLCNRLVGTTNDTAEVARQQALTEALKLATQICDGGPLGVRAALKAIDAGNEEGENAQYETVIDTDDRNEALLAFKEKRKPAFIGR</sequence>
<comment type="similarity">
    <text evidence="1">Belongs to the enoyl-CoA hydratase/isomerase family.</text>
</comment>
<dbReference type="Gene3D" id="1.10.12.10">
    <property type="entry name" value="Lyase 2-enoyl-coa Hydratase, Chain A, domain 2"/>
    <property type="match status" value="1"/>
</dbReference>
<dbReference type="Pfam" id="PF00378">
    <property type="entry name" value="ECH_1"/>
    <property type="match status" value="1"/>
</dbReference>
<dbReference type="HOGENOM" id="CLU_009834_7_6_1"/>
<dbReference type="CDD" id="cd06558">
    <property type="entry name" value="crotonase-like"/>
    <property type="match status" value="1"/>
</dbReference>
<dbReference type="InterPro" id="IPR014748">
    <property type="entry name" value="Enoyl-CoA_hydra_C"/>
</dbReference>
<keyword evidence="2" id="KW-0456">Lyase</keyword>
<evidence type="ECO:0000313" key="4">
    <source>
        <dbReference type="Proteomes" id="UP000054342"/>
    </source>
</evidence>
<dbReference type="SUPFAM" id="SSF52096">
    <property type="entry name" value="ClpP/crotonase"/>
    <property type="match status" value="1"/>
</dbReference>
<dbReference type="OrthoDB" id="410701at2759"/>
<protein>
    <recommendedName>
        <fullName evidence="5">Enoyl-CoA hydratase</fullName>
    </recommendedName>
</protein>
<dbReference type="Gene3D" id="3.90.226.10">
    <property type="entry name" value="2-enoyl-CoA Hydratase, Chain A, domain 1"/>
    <property type="match status" value="1"/>
</dbReference>
<dbReference type="GO" id="GO:0005739">
    <property type="term" value="C:mitochondrion"/>
    <property type="evidence" value="ECO:0007669"/>
    <property type="project" value="TreeGrafter"/>
</dbReference>
<dbReference type="PANTHER" id="PTHR11941:SF171">
    <property type="entry name" value="SD19268P"/>
    <property type="match status" value="1"/>
</dbReference>
<dbReference type="GO" id="GO:0016829">
    <property type="term" value="F:lyase activity"/>
    <property type="evidence" value="ECO:0007669"/>
    <property type="project" value="UniProtKB-KW"/>
</dbReference>
<dbReference type="STRING" id="348802.A0A0D2F406"/>
<dbReference type="Proteomes" id="UP000054342">
    <property type="component" value="Unassembled WGS sequence"/>
</dbReference>
<evidence type="ECO:0000313" key="3">
    <source>
        <dbReference type="EMBL" id="KIW61715.1"/>
    </source>
</evidence>
<dbReference type="RefSeq" id="XP_013322299.1">
    <property type="nucleotide sequence ID" value="XM_013466845.1"/>
</dbReference>
<organism evidence="3 4">
    <name type="scientific">Exophiala xenobiotica</name>
    <dbReference type="NCBI Taxonomy" id="348802"/>
    <lineage>
        <taxon>Eukaryota</taxon>
        <taxon>Fungi</taxon>
        <taxon>Dikarya</taxon>
        <taxon>Ascomycota</taxon>
        <taxon>Pezizomycotina</taxon>
        <taxon>Eurotiomycetes</taxon>
        <taxon>Chaetothyriomycetidae</taxon>
        <taxon>Chaetothyriales</taxon>
        <taxon>Herpotrichiellaceae</taxon>
        <taxon>Exophiala</taxon>
    </lineage>
</organism>
<reference evidence="3 4" key="1">
    <citation type="submission" date="2015-01" db="EMBL/GenBank/DDBJ databases">
        <title>The Genome Sequence of Exophiala xenobiotica CBS118157.</title>
        <authorList>
            <consortium name="The Broad Institute Genomics Platform"/>
            <person name="Cuomo C."/>
            <person name="de Hoog S."/>
            <person name="Gorbushina A."/>
            <person name="Stielow B."/>
            <person name="Teixiera M."/>
            <person name="Abouelleil A."/>
            <person name="Chapman S.B."/>
            <person name="Priest M."/>
            <person name="Young S.K."/>
            <person name="Wortman J."/>
            <person name="Nusbaum C."/>
            <person name="Birren B."/>
        </authorList>
    </citation>
    <scope>NUCLEOTIDE SEQUENCE [LARGE SCALE GENOMIC DNA]</scope>
    <source>
        <strain evidence="3 4">CBS 118157</strain>
    </source>
</reference>
<keyword evidence="4" id="KW-1185">Reference proteome</keyword>
<dbReference type="GO" id="GO:0006635">
    <property type="term" value="P:fatty acid beta-oxidation"/>
    <property type="evidence" value="ECO:0007669"/>
    <property type="project" value="TreeGrafter"/>
</dbReference>
<gene>
    <name evidence="3" type="ORF">PV05_01805</name>
</gene>
<evidence type="ECO:0000256" key="2">
    <source>
        <dbReference type="ARBA" id="ARBA00023239"/>
    </source>
</evidence>
<evidence type="ECO:0000256" key="1">
    <source>
        <dbReference type="ARBA" id="ARBA00005254"/>
    </source>
</evidence>
<proteinExistence type="inferred from homology"/>
<dbReference type="FunFam" id="3.90.226.10:FF:000009">
    <property type="entry name" value="Carnitinyl-CoA dehydratase"/>
    <property type="match status" value="1"/>
</dbReference>
<dbReference type="InterPro" id="IPR001753">
    <property type="entry name" value="Enoyl-CoA_hydra/iso"/>
</dbReference>
<evidence type="ECO:0008006" key="5">
    <source>
        <dbReference type="Google" id="ProtNLM"/>
    </source>
</evidence>
<dbReference type="GeneID" id="25323713"/>